<protein>
    <submittedName>
        <fullName evidence="3">ChaN family lipoprotein</fullName>
    </submittedName>
</protein>
<dbReference type="EMBL" id="CP053084">
    <property type="protein sequence ID" value="QJR28938.1"/>
    <property type="molecule type" value="Genomic_DNA"/>
</dbReference>
<dbReference type="RefSeq" id="WP_171098021.1">
    <property type="nucleotide sequence ID" value="NZ_CP053084.1"/>
</dbReference>
<name>A0ABX6N3Y0_9BURK</name>
<keyword evidence="3" id="KW-0449">Lipoprotein</keyword>
<feature type="domain" description="Haem-binding uptake Tiki superfamily ChaN" evidence="2">
    <location>
        <begin position="36"/>
        <end position="229"/>
    </location>
</feature>
<feature type="signal peptide" evidence="1">
    <location>
        <begin position="1"/>
        <end position="25"/>
    </location>
</feature>
<dbReference type="PROSITE" id="PS51257">
    <property type="entry name" value="PROKAR_LIPOPROTEIN"/>
    <property type="match status" value="1"/>
</dbReference>
<accession>A0ABX6N3Y0</accession>
<keyword evidence="4" id="KW-1185">Reference proteome</keyword>
<dbReference type="Proteomes" id="UP000501130">
    <property type="component" value="Chromosome"/>
</dbReference>
<evidence type="ECO:0000256" key="1">
    <source>
        <dbReference type="SAM" id="SignalP"/>
    </source>
</evidence>
<proteinExistence type="predicted"/>
<dbReference type="Gene3D" id="3.40.50.11550">
    <property type="match status" value="2"/>
</dbReference>
<keyword evidence="1" id="KW-0732">Signal</keyword>
<gene>
    <name evidence="3" type="ORF">HKT17_04045</name>
</gene>
<dbReference type="SUPFAM" id="SSF159501">
    <property type="entry name" value="EreA/ChaN-like"/>
    <property type="match status" value="1"/>
</dbReference>
<dbReference type="InterPro" id="IPR007314">
    <property type="entry name" value="Cofac_haem-bd_dom"/>
</dbReference>
<dbReference type="CDD" id="cd14727">
    <property type="entry name" value="ChanN-like"/>
    <property type="match status" value="1"/>
</dbReference>
<evidence type="ECO:0000313" key="3">
    <source>
        <dbReference type="EMBL" id="QJR28938.1"/>
    </source>
</evidence>
<organism evidence="3 4">
    <name type="scientific">Limnobacter profundi</name>
    <dbReference type="NCBI Taxonomy" id="2732163"/>
    <lineage>
        <taxon>Bacteria</taxon>
        <taxon>Pseudomonadati</taxon>
        <taxon>Pseudomonadota</taxon>
        <taxon>Betaproteobacteria</taxon>
        <taxon>Burkholderiales</taxon>
        <taxon>Burkholderiaceae</taxon>
        <taxon>Limnobacter</taxon>
    </lineage>
</organism>
<reference evidence="3 4" key="1">
    <citation type="submission" date="2020-05" db="EMBL/GenBank/DDBJ databases">
        <title>Compete genome of Limnobacter sp. SAORIC-580.</title>
        <authorList>
            <person name="Song J."/>
            <person name="Cho J.-C."/>
        </authorList>
    </citation>
    <scope>NUCLEOTIDE SEQUENCE [LARGE SCALE GENOMIC DNA]</scope>
    <source>
        <strain evidence="3 4">SAORIC-580</strain>
    </source>
</reference>
<dbReference type="Pfam" id="PF04187">
    <property type="entry name" value="Cofac_haem_bdg"/>
    <property type="match status" value="1"/>
</dbReference>
<evidence type="ECO:0000313" key="4">
    <source>
        <dbReference type="Proteomes" id="UP000501130"/>
    </source>
</evidence>
<evidence type="ECO:0000259" key="2">
    <source>
        <dbReference type="Pfam" id="PF04187"/>
    </source>
</evidence>
<sequence>MAVPTRSLFALCAVLVAAACSTLPATRPAAQVAPTVWLMGEVHDNPQAHRARYNLIASKVKTGWRPAIAMEQFDREHQGLLRTAQDECKTAACITSRPWVEKWQWELYEPLIQLALDYQLPLLAANVSREDANRIVKGGYTAALDPDTIAHYELNKPLPTALAEQHRQNIVEGHCNMLPLQVAEKMIPAQVARDVWMANVIEQQAEQRDVVLIAGNGHVQKDVGVVHWLPVTLQETTTVYGFIENSQAGGSEQFDVLAQVPAHPREDPCEAFKAMMKK</sequence>
<feature type="chain" id="PRO_5047466754" evidence="1">
    <location>
        <begin position="26"/>
        <end position="278"/>
    </location>
</feature>